<gene>
    <name evidence="2" type="ORF">Q605_AUC00802G0013</name>
</gene>
<proteinExistence type="predicted"/>
<accession>W1VDA4</accession>
<evidence type="ECO:0000313" key="3">
    <source>
        <dbReference type="Proteomes" id="UP000018852"/>
    </source>
</evidence>
<feature type="compositionally biased region" description="Gly residues" evidence="1">
    <location>
        <begin position="33"/>
        <end position="43"/>
    </location>
</feature>
<evidence type="ECO:0000256" key="1">
    <source>
        <dbReference type="SAM" id="MobiDB-lite"/>
    </source>
</evidence>
<name>W1VDA4_9ACTO</name>
<organism evidence="2 3">
    <name type="scientific">Actinomyces urogenitalis DORA_12</name>
    <dbReference type="NCBI Taxonomy" id="1403939"/>
    <lineage>
        <taxon>Bacteria</taxon>
        <taxon>Bacillati</taxon>
        <taxon>Actinomycetota</taxon>
        <taxon>Actinomycetes</taxon>
        <taxon>Actinomycetales</taxon>
        <taxon>Actinomycetaceae</taxon>
        <taxon>Actinomyces</taxon>
    </lineage>
</organism>
<dbReference type="EMBL" id="AZLV01000802">
    <property type="protein sequence ID" value="ETJ03706.1"/>
    <property type="molecule type" value="Genomic_DNA"/>
</dbReference>
<dbReference type="Proteomes" id="UP000018852">
    <property type="component" value="Unassembled WGS sequence"/>
</dbReference>
<reference evidence="2 3" key="1">
    <citation type="submission" date="2013-12" db="EMBL/GenBank/DDBJ databases">
        <title>A Varibaculum cambriense genome reconstructed from a premature infant gut community with otherwise low bacterial novelty that shifts toward anaerobic metabolism during the third week of life.</title>
        <authorList>
            <person name="Brown C.T."/>
            <person name="Sharon I."/>
            <person name="Thomas B.C."/>
            <person name="Castelle C.J."/>
            <person name="Morowitz M.J."/>
            <person name="Banfield J.F."/>
        </authorList>
    </citation>
    <scope>NUCLEOTIDE SEQUENCE [LARGE SCALE GENOMIC DNA]</scope>
    <source>
        <strain evidence="3">DORA_12</strain>
    </source>
</reference>
<dbReference type="PATRIC" id="fig|1403939.3.peg.1134"/>
<sequence length="234" mass="25540">MYDADRLTDLHTWLPELITLEQARGGLRSPRSGRGGGDHGGLPFGVVVDDPDEPADARTAAGIMLWAATWAEHWQTWYGRALGDSLTYLASIADQAASAHPDEWGALSEELARHHARVAALTGHTDTVDDDHACPACGGTLTRQPTERGLSDWRTCTDCDAWWPDGHIIDATRTHTLATTSAEQYVPRSLALALHPGLKPNTLTQWVKRGVIDTDQRGRVNLGQINTRMRPLAA</sequence>
<comment type="caution">
    <text evidence="2">The sequence shown here is derived from an EMBL/GenBank/DDBJ whole genome shotgun (WGS) entry which is preliminary data.</text>
</comment>
<protein>
    <submittedName>
        <fullName evidence="2">Uncharacterized protein</fullName>
    </submittedName>
</protein>
<feature type="region of interest" description="Disordered" evidence="1">
    <location>
        <begin position="25"/>
        <end position="50"/>
    </location>
</feature>
<dbReference type="AlphaFoldDB" id="W1VDA4"/>
<evidence type="ECO:0000313" key="2">
    <source>
        <dbReference type="EMBL" id="ETJ03706.1"/>
    </source>
</evidence>